<dbReference type="Proteomes" id="UP000318571">
    <property type="component" value="Chromosome 10"/>
</dbReference>
<gene>
    <name evidence="2" type="ORF">TCAL_10885</name>
</gene>
<dbReference type="EMBL" id="VCGU01000458">
    <property type="protein sequence ID" value="TRY62835.1"/>
    <property type="molecule type" value="Genomic_DNA"/>
</dbReference>
<dbReference type="InterPro" id="IPR015943">
    <property type="entry name" value="WD40/YVTN_repeat-like_dom_sf"/>
</dbReference>
<dbReference type="PANTHER" id="PTHR30344:SF1">
    <property type="entry name" value="6-PHOSPHOGLUCONOLACTONASE"/>
    <property type="match status" value="1"/>
</dbReference>
<dbReference type="InterPro" id="IPR050282">
    <property type="entry name" value="Cycloisomerase_2"/>
</dbReference>
<proteinExistence type="inferred from homology"/>
<dbReference type="STRING" id="6832.A0A553NBP4"/>
<reference evidence="2 3" key="1">
    <citation type="journal article" date="2018" name="Nat. Ecol. Evol.">
        <title>Genomic signatures of mitonuclear coevolution across populations of Tigriopus californicus.</title>
        <authorList>
            <person name="Barreto F.S."/>
            <person name="Watson E.T."/>
            <person name="Lima T.G."/>
            <person name="Willett C.S."/>
            <person name="Edmands S."/>
            <person name="Li W."/>
            <person name="Burton R.S."/>
        </authorList>
    </citation>
    <scope>NUCLEOTIDE SEQUENCE [LARGE SCALE GENOMIC DNA]</scope>
    <source>
        <strain evidence="2 3">San Diego</strain>
    </source>
</reference>
<comment type="caution">
    <text evidence="2">The sequence shown here is derived from an EMBL/GenBank/DDBJ whole genome shotgun (WGS) entry which is preliminary data.</text>
</comment>
<protein>
    <recommendedName>
        <fullName evidence="4">6-phosphogluconolactonase</fullName>
    </recommendedName>
</protein>
<dbReference type="SUPFAM" id="SSF51004">
    <property type="entry name" value="C-terminal (heme d1) domain of cytochrome cd1-nitrite reductase"/>
    <property type="match status" value="1"/>
</dbReference>
<evidence type="ECO:0008006" key="4">
    <source>
        <dbReference type="Google" id="ProtNLM"/>
    </source>
</evidence>
<evidence type="ECO:0000256" key="1">
    <source>
        <dbReference type="ARBA" id="ARBA00005564"/>
    </source>
</evidence>
<dbReference type="InterPro" id="IPR019405">
    <property type="entry name" value="Lactonase_7-beta_prop"/>
</dbReference>
<organism evidence="2 3">
    <name type="scientific">Tigriopus californicus</name>
    <name type="common">Marine copepod</name>
    <dbReference type="NCBI Taxonomy" id="6832"/>
    <lineage>
        <taxon>Eukaryota</taxon>
        <taxon>Metazoa</taxon>
        <taxon>Ecdysozoa</taxon>
        <taxon>Arthropoda</taxon>
        <taxon>Crustacea</taxon>
        <taxon>Multicrustacea</taxon>
        <taxon>Hexanauplia</taxon>
        <taxon>Copepoda</taxon>
        <taxon>Harpacticoida</taxon>
        <taxon>Harpacticidae</taxon>
        <taxon>Tigriopus</taxon>
    </lineage>
</organism>
<dbReference type="Gene3D" id="2.130.10.10">
    <property type="entry name" value="YVTN repeat-like/Quinoprotein amine dehydrogenase"/>
    <property type="match status" value="1"/>
</dbReference>
<dbReference type="AlphaFoldDB" id="A0A553NBP4"/>
<dbReference type="InterPro" id="IPR011048">
    <property type="entry name" value="Haem_d1_sf"/>
</dbReference>
<keyword evidence="3" id="KW-1185">Reference proteome</keyword>
<dbReference type="Pfam" id="PF10282">
    <property type="entry name" value="Lactonase"/>
    <property type="match status" value="1"/>
</dbReference>
<evidence type="ECO:0000313" key="2">
    <source>
        <dbReference type="EMBL" id="TRY62835.1"/>
    </source>
</evidence>
<name>A0A553NBP4_TIGCA</name>
<accession>A0A553NBP4</accession>
<dbReference type="PANTHER" id="PTHR30344">
    <property type="entry name" value="6-PHOSPHOGLUCONOLACTONASE-RELATED"/>
    <property type="match status" value="1"/>
</dbReference>
<dbReference type="GO" id="GO:0017057">
    <property type="term" value="F:6-phosphogluconolactonase activity"/>
    <property type="evidence" value="ECO:0007669"/>
    <property type="project" value="TreeGrafter"/>
</dbReference>
<dbReference type="OrthoDB" id="9972196at2759"/>
<evidence type="ECO:0000313" key="3">
    <source>
        <dbReference type="Proteomes" id="UP000318571"/>
    </source>
</evidence>
<comment type="similarity">
    <text evidence="1">Belongs to the cycloisomerase 2 family.</text>
</comment>
<sequence length="360" mass="39239">MSGHELLTFLVSGYSVGFALVNLHLATKKLQTAPQSPVEGDENLTFSVYDANSSTVFAIHEVDQHPETNGSDGALSAWQWKPEESSLTRQQIVSSQGQGPAHVAQNPTNGQLWVSNYGAGTLAVYSTRQGQIKDLLLHVKVPQGSQVNSDRQMAAHIHGAFFFREFAYVVDLGSDAIYTYRMTGPDAVQEVDRVGYSSQPGSGPRHLAIDEAHERAYLLNELKNTVEVLSINTTSGGLSRLAIVNYQIPNATQGVQQYGAGIHVHPNGKFLYLSNRGDGAIVVYSIQPAAKNYLKLEQTFKTQGTWPRSFTITQDGHFMLVPDQFLDVIELLSVDPASGQLSLLDSMPTIKAPAIVTQLN</sequence>